<accession>A0A1D6FWQ2</accession>
<name>A0A1D6FWQ2_MAIZE</name>
<protein>
    <submittedName>
        <fullName evidence="1">Uncharacterized protein</fullName>
    </submittedName>
</protein>
<dbReference type="SMR" id="A0A1D6FWQ2"/>
<dbReference type="EMBL" id="CM000784">
    <property type="protein sequence ID" value="AQK95798.1"/>
    <property type="molecule type" value="Genomic_DNA"/>
</dbReference>
<dbReference type="InParanoid" id="A0A1D6FWQ2"/>
<sequence length="200" mass="22993">MGAEEAKIEEAIDLIVQKVKPLEMFLERLFLGKALKNKRNVENEAAWKEILKLRSEVSGLWFDCEEKEKYFKILEMDFIDSWTEVQRLKASNAEQNKCIASLEAELGQMRKEYEIEMMKLRQSSVEVAANLSSAQIKINDMKAKINHVMIEVKHTEADAKDVAAEVEAISARAIEKAEDDAILKIYEQIYDEAMRSHPVN</sequence>
<dbReference type="AlphaFoldDB" id="A0A1D6FWQ2"/>
<evidence type="ECO:0000313" key="1">
    <source>
        <dbReference type="EMBL" id="AQK95798.1"/>
    </source>
</evidence>
<organism evidence="1">
    <name type="scientific">Zea mays</name>
    <name type="common">Maize</name>
    <dbReference type="NCBI Taxonomy" id="4577"/>
    <lineage>
        <taxon>Eukaryota</taxon>
        <taxon>Viridiplantae</taxon>
        <taxon>Streptophyta</taxon>
        <taxon>Embryophyta</taxon>
        <taxon>Tracheophyta</taxon>
        <taxon>Spermatophyta</taxon>
        <taxon>Magnoliopsida</taxon>
        <taxon>Liliopsida</taxon>
        <taxon>Poales</taxon>
        <taxon>Poaceae</taxon>
        <taxon>PACMAD clade</taxon>
        <taxon>Panicoideae</taxon>
        <taxon>Andropogonodae</taxon>
        <taxon>Andropogoneae</taxon>
        <taxon>Tripsacinae</taxon>
        <taxon>Zea</taxon>
    </lineage>
</organism>
<gene>
    <name evidence="1" type="ORF">ZEAMMB73_Zm00001d011120</name>
</gene>
<reference evidence="1" key="1">
    <citation type="submission" date="2015-12" db="EMBL/GenBank/DDBJ databases">
        <title>Update maize B73 reference genome by single molecule sequencing technologies.</title>
        <authorList>
            <consortium name="Maize Genome Sequencing Project"/>
            <person name="Ware D."/>
        </authorList>
    </citation>
    <scope>NUCLEOTIDE SEQUENCE</scope>
    <source>
        <tissue evidence="1">Seedling</tissue>
    </source>
</reference>
<proteinExistence type="predicted"/>